<name>A0A2W2CTT3_9ACTN</name>
<comment type="caution">
    <text evidence="2">The sequence shown here is derived from an EMBL/GenBank/DDBJ whole genome shotgun (WGS) entry which is preliminary data.</text>
</comment>
<reference evidence="2 3" key="1">
    <citation type="submission" date="2018-01" db="EMBL/GenBank/DDBJ databases">
        <title>Draft genome sequence of Nonomuraea sp. KC333.</title>
        <authorList>
            <person name="Sahin N."/>
            <person name="Saygin H."/>
            <person name="Ay H."/>
        </authorList>
    </citation>
    <scope>NUCLEOTIDE SEQUENCE [LARGE SCALE GENOMIC DNA]</scope>
    <source>
        <strain evidence="2 3">KC333</strain>
    </source>
</reference>
<feature type="non-terminal residue" evidence="2">
    <location>
        <position position="123"/>
    </location>
</feature>
<sequence>MAATLPYLVLKLLWLAGSSVGVTDPDLTGDATMMGLNAMTFGMEVVPWRQSHRAVVYLLVYGGFMTQGVSLMIAFALYARERWPDVFTTATASPFTSPPRSLQTVVARGCLLVAVPVGGVRLA</sequence>
<dbReference type="Proteomes" id="UP000249304">
    <property type="component" value="Unassembled WGS sequence"/>
</dbReference>
<protein>
    <submittedName>
        <fullName evidence="2">Uncharacterized protein</fullName>
    </submittedName>
</protein>
<keyword evidence="1" id="KW-1133">Transmembrane helix</keyword>
<evidence type="ECO:0000256" key="1">
    <source>
        <dbReference type="SAM" id="Phobius"/>
    </source>
</evidence>
<evidence type="ECO:0000313" key="3">
    <source>
        <dbReference type="Proteomes" id="UP000249304"/>
    </source>
</evidence>
<accession>A0A2W2CTT3</accession>
<keyword evidence="3" id="KW-1185">Reference proteome</keyword>
<keyword evidence="1" id="KW-0472">Membrane</keyword>
<proteinExistence type="predicted"/>
<organism evidence="2 3">
    <name type="scientific">Nonomuraea aridisoli</name>
    <dbReference type="NCBI Taxonomy" id="2070368"/>
    <lineage>
        <taxon>Bacteria</taxon>
        <taxon>Bacillati</taxon>
        <taxon>Actinomycetota</taxon>
        <taxon>Actinomycetes</taxon>
        <taxon>Streptosporangiales</taxon>
        <taxon>Streptosporangiaceae</taxon>
        <taxon>Nonomuraea</taxon>
    </lineage>
</organism>
<dbReference type="EMBL" id="POUD01000468">
    <property type="protein sequence ID" value="PZG03032.1"/>
    <property type="molecule type" value="Genomic_DNA"/>
</dbReference>
<gene>
    <name evidence="2" type="ORF">C1J01_46815</name>
</gene>
<keyword evidence="1" id="KW-0812">Transmembrane</keyword>
<feature type="transmembrane region" description="Helical" evidence="1">
    <location>
        <begin position="54"/>
        <end position="78"/>
    </location>
</feature>
<evidence type="ECO:0000313" key="2">
    <source>
        <dbReference type="EMBL" id="PZG03032.1"/>
    </source>
</evidence>
<dbReference type="AlphaFoldDB" id="A0A2W2CTT3"/>